<sequence>MEKINISLFLICLLVGVAHSKSTIGRKQAVDWCIAIANTPADKLQGFIDYACGVIDCSAILPGGPCYAPNNLLAHTDYALNQFYKSRGTCNADIGAIITIDPSYGNC</sequence>
<evidence type="ECO:0000256" key="1">
    <source>
        <dbReference type="ARBA" id="ARBA00022729"/>
    </source>
</evidence>
<dbReference type="EMBL" id="KI630969">
    <property type="protein sequence ID" value="EYU31399.1"/>
    <property type="molecule type" value="Genomic_DNA"/>
</dbReference>
<gene>
    <name evidence="4" type="ORF">MIMGU_mgv1a018503mg</name>
</gene>
<feature type="domain" description="X8" evidence="3">
    <location>
        <begin position="31"/>
        <end position="107"/>
    </location>
</feature>
<evidence type="ECO:0000313" key="5">
    <source>
        <dbReference type="Proteomes" id="UP000030748"/>
    </source>
</evidence>
<dbReference type="PANTHER" id="PTHR31044">
    <property type="entry name" value="BETA-1,3 GLUCANASE"/>
    <property type="match status" value="1"/>
</dbReference>
<keyword evidence="1 2" id="KW-0732">Signal</keyword>
<accession>A0A022QUY2</accession>
<evidence type="ECO:0000313" key="4">
    <source>
        <dbReference type="EMBL" id="EYU31399.1"/>
    </source>
</evidence>
<dbReference type="Proteomes" id="UP000030748">
    <property type="component" value="Unassembled WGS sequence"/>
</dbReference>
<dbReference type="AlphaFoldDB" id="A0A022QUY2"/>
<dbReference type="InterPro" id="IPR012946">
    <property type="entry name" value="X8"/>
</dbReference>
<dbReference type="STRING" id="4155.A0A022QUY2"/>
<reference evidence="4 5" key="1">
    <citation type="journal article" date="2013" name="Proc. Natl. Acad. Sci. U.S.A.">
        <title>Fine-scale variation in meiotic recombination in Mimulus inferred from population shotgun sequencing.</title>
        <authorList>
            <person name="Hellsten U."/>
            <person name="Wright K.M."/>
            <person name="Jenkins J."/>
            <person name="Shu S."/>
            <person name="Yuan Y."/>
            <person name="Wessler S.R."/>
            <person name="Schmutz J."/>
            <person name="Willis J.H."/>
            <person name="Rokhsar D.S."/>
        </authorList>
    </citation>
    <scope>NUCLEOTIDE SEQUENCE [LARGE SCALE GENOMIC DNA]</scope>
    <source>
        <strain evidence="5">cv. DUN x IM62</strain>
    </source>
</reference>
<evidence type="ECO:0000259" key="3">
    <source>
        <dbReference type="SMART" id="SM00768"/>
    </source>
</evidence>
<feature type="chain" id="PRO_5001504554" description="X8 domain-containing protein" evidence="2">
    <location>
        <begin position="21"/>
        <end position="107"/>
    </location>
</feature>
<organism evidence="4 5">
    <name type="scientific">Erythranthe guttata</name>
    <name type="common">Yellow monkey flower</name>
    <name type="synonym">Mimulus guttatus</name>
    <dbReference type="NCBI Taxonomy" id="4155"/>
    <lineage>
        <taxon>Eukaryota</taxon>
        <taxon>Viridiplantae</taxon>
        <taxon>Streptophyta</taxon>
        <taxon>Embryophyta</taxon>
        <taxon>Tracheophyta</taxon>
        <taxon>Spermatophyta</taxon>
        <taxon>Magnoliopsida</taxon>
        <taxon>eudicotyledons</taxon>
        <taxon>Gunneridae</taxon>
        <taxon>Pentapetalae</taxon>
        <taxon>asterids</taxon>
        <taxon>lamiids</taxon>
        <taxon>Lamiales</taxon>
        <taxon>Phrymaceae</taxon>
        <taxon>Erythranthe</taxon>
    </lineage>
</organism>
<dbReference type="Pfam" id="PF07983">
    <property type="entry name" value="X8"/>
    <property type="match status" value="1"/>
</dbReference>
<dbReference type="Gene3D" id="1.20.58.1040">
    <property type="match status" value="1"/>
</dbReference>
<name>A0A022QUY2_ERYGU</name>
<keyword evidence="5" id="KW-1185">Reference proteome</keyword>
<dbReference type="eggNOG" id="ENOG502SV90">
    <property type="taxonomic scope" value="Eukaryota"/>
</dbReference>
<dbReference type="PANTHER" id="PTHR31044:SF52">
    <property type="entry name" value="OS01G0631500 PROTEIN"/>
    <property type="match status" value="1"/>
</dbReference>
<dbReference type="InterPro" id="IPR044788">
    <property type="entry name" value="X8_dom_prot"/>
</dbReference>
<dbReference type="SMART" id="SM00768">
    <property type="entry name" value="X8"/>
    <property type="match status" value="1"/>
</dbReference>
<feature type="signal peptide" evidence="2">
    <location>
        <begin position="1"/>
        <end position="20"/>
    </location>
</feature>
<evidence type="ECO:0000256" key="2">
    <source>
        <dbReference type="SAM" id="SignalP"/>
    </source>
</evidence>
<feature type="non-terminal residue" evidence="4">
    <location>
        <position position="107"/>
    </location>
</feature>
<proteinExistence type="predicted"/>
<dbReference type="GO" id="GO:0009506">
    <property type="term" value="C:plasmodesma"/>
    <property type="evidence" value="ECO:0007669"/>
    <property type="project" value="UniProtKB-ARBA"/>
</dbReference>
<protein>
    <recommendedName>
        <fullName evidence="3">X8 domain-containing protein</fullName>
    </recommendedName>
</protein>